<dbReference type="EMBL" id="JANHOH010000006">
    <property type="protein sequence ID" value="MCQ6960134.1"/>
    <property type="molecule type" value="Genomic_DNA"/>
</dbReference>
<keyword evidence="1" id="KW-1133">Transmembrane helix</keyword>
<evidence type="ECO:0000313" key="2">
    <source>
        <dbReference type="EMBL" id="MCQ6960134.1"/>
    </source>
</evidence>
<feature type="transmembrane region" description="Helical" evidence="1">
    <location>
        <begin position="25"/>
        <end position="48"/>
    </location>
</feature>
<evidence type="ECO:0008006" key="4">
    <source>
        <dbReference type="Google" id="ProtNLM"/>
    </source>
</evidence>
<dbReference type="RefSeq" id="WP_256540321.1">
    <property type="nucleotide sequence ID" value="NZ_JANHOH010000006.1"/>
</dbReference>
<keyword evidence="1" id="KW-0812">Transmembrane</keyword>
<gene>
    <name evidence="2" type="ORF">NPE20_19300</name>
</gene>
<name>A0ABT1T674_9SPHI</name>
<keyword evidence="1" id="KW-0472">Membrane</keyword>
<sequence length="181" mass="20957">MNTTLYPLNIVKSIRRQRLTYKVTFSYIFDYFFSLFAAGITLFIGYIFSKNATDNLSQNTSLFFTSVILTIIAFWLFTNIYFSNVLVKVKGGYAANNKVELHAVITRKFKRLNKTVEGDNLVTYYREPRFIGLSLLITCVFNDNDIYFNISSLGRGDGPLPFSGLYNYFRAKRLVKNNFRS</sequence>
<evidence type="ECO:0000313" key="3">
    <source>
        <dbReference type="Proteomes" id="UP001204376"/>
    </source>
</evidence>
<protein>
    <recommendedName>
        <fullName evidence="4">RDD domain-containing protein</fullName>
    </recommendedName>
</protein>
<accession>A0ABT1T674</accession>
<reference evidence="2 3" key="1">
    <citation type="submission" date="2022-07" db="EMBL/GenBank/DDBJ databases">
        <title>Mucilaginibacter sp. JC4.</title>
        <authorList>
            <person name="Le V."/>
            <person name="Ko S.-R."/>
            <person name="Ahn C.-Y."/>
            <person name="Oh H.-M."/>
        </authorList>
    </citation>
    <scope>NUCLEOTIDE SEQUENCE [LARGE SCALE GENOMIC DNA]</scope>
    <source>
        <strain evidence="2 3">JC4</strain>
    </source>
</reference>
<keyword evidence="3" id="KW-1185">Reference proteome</keyword>
<comment type="caution">
    <text evidence="2">The sequence shown here is derived from an EMBL/GenBank/DDBJ whole genome shotgun (WGS) entry which is preliminary data.</text>
</comment>
<organism evidence="2 3">
    <name type="scientific">Mucilaginibacter aquariorum</name>
    <dbReference type="NCBI Taxonomy" id="2967225"/>
    <lineage>
        <taxon>Bacteria</taxon>
        <taxon>Pseudomonadati</taxon>
        <taxon>Bacteroidota</taxon>
        <taxon>Sphingobacteriia</taxon>
        <taxon>Sphingobacteriales</taxon>
        <taxon>Sphingobacteriaceae</taxon>
        <taxon>Mucilaginibacter</taxon>
    </lineage>
</organism>
<dbReference type="Proteomes" id="UP001204376">
    <property type="component" value="Unassembled WGS sequence"/>
</dbReference>
<evidence type="ECO:0000256" key="1">
    <source>
        <dbReference type="SAM" id="Phobius"/>
    </source>
</evidence>
<proteinExistence type="predicted"/>
<feature type="transmembrane region" description="Helical" evidence="1">
    <location>
        <begin position="60"/>
        <end position="82"/>
    </location>
</feature>